<reference evidence="1 2" key="1">
    <citation type="submission" date="2020-04" db="EMBL/GenBank/DDBJ databases">
        <title>Pseudoalteromonas caenipelagi sp. nov., isolated from a tidal flat.</title>
        <authorList>
            <person name="Park S."/>
            <person name="Yoon J.-H."/>
        </authorList>
    </citation>
    <scope>NUCLEOTIDE SEQUENCE [LARGE SCALE GENOMIC DNA]</scope>
    <source>
        <strain evidence="1 2">JBTF-M23</strain>
    </source>
</reference>
<sequence length="177" mass="20120">MNEHLDHLKQQLTELLNMPGVIEPSKAGSKSHFRLLPGELTLNPLAQSLEQTDVPYEAQIKIVFSWRIEGGNEKLILTDKALALSIRVAEFMHQDNDIKTQCTAPITLDTGLSLSEYGRVNNIKKVKGEFASLEDDKLFLYREDWQMELCIRVLRHHTPPTLQRITLSSGDNDLIVE</sequence>
<comment type="caution">
    <text evidence="1">The sequence shown here is derived from an EMBL/GenBank/DDBJ whole genome shotgun (WGS) entry which is preliminary data.</text>
</comment>
<dbReference type="RefSeq" id="WP_171625052.1">
    <property type="nucleotide sequence ID" value="NZ_JABBPG010000002.1"/>
</dbReference>
<evidence type="ECO:0000313" key="2">
    <source>
        <dbReference type="Proteomes" id="UP000586305"/>
    </source>
</evidence>
<evidence type="ECO:0000313" key="1">
    <source>
        <dbReference type="EMBL" id="NOU49970.1"/>
    </source>
</evidence>
<gene>
    <name evidence="1" type="ORF">HG263_05395</name>
</gene>
<dbReference type="EMBL" id="JABBPG010000002">
    <property type="protein sequence ID" value="NOU49970.1"/>
    <property type="molecule type" value="Genomic_DNA"/>
</dbReference>
<name>A0A849VB22_9GAMM</name>
<dbReference type="Proteomes" id="UP000586305">
    <property type="component" value="Unassembled WGS sequence"/>
</dbReference>
<organism evidence="1 2">
    <name type="scientific">Pseudoalteromonas caenipelagi</name>
    <dbReference type="NCBI Taxonomy" id="2726988"/>
    <lineage>
        <taxon>Bacteria</taxon>
        <taxon>Pseudomonadati</taxon>
        <taxon>Pseudomonadota</taxon>
        <taxon>Gammaproteobacteria</taxon>
        <taxon>Alteromonadales</taxon>
        <taxon>Pseudoalteromonadaceae</taxon>
        <taxon>Pseudoalteromonas</taxon>
    </lineage>
</organism>
<dbReference type="AlphaFoldDB" id="A0A849VB22"/>
<keyword evidence="2" id="KW-1185">Reference proteome</keyword>
<proteinExistence type="predicted"/>
<accession>A0A849VB22</accession>
<protein>
    <submittedName>
        <fullName evidence="1">Uncharacterized protein</fullName>
    </submittedName>
</protein>